<reference evidence="2 3" key="1">
    <citation type="submission" date="2020-03" db="EMBL/GenBank/DDBJ databases">
        <title>Comparative genomics of Weissella paramesenteroides.</title>
        <authorList>
            <person name="Kant R."/>
            <person name="Takala T."/>
            <person name="Saris P."/>
        </authorList>
    </citation>
    <scope>NUCLEOTIDE SEQUENCE [LARGE SCALE GENOMIC DNA]</scope>
    <source>
        <strain evidence="2 3">SJ27-4</strain>
    </source>
</reference>
<accession>A0ABD4XM20</accession>
<evidence type="ECO:0000256" key="1">
    <source>
        <dbReference type="SAM" id="Coils"/>
    </source>
</evidence>
<comment type="caution">
    <text evidence="2">The sequence shown here is derived from an EMBL/GenBank/DDBJ whole genome shotgun (WGS) entry which is preliminary data.</text>
</comment>
<protein>
    <submittedName>
        <fullName evidence="2">Uncharacterized protein</fullName>
    </submittedName>
</protein>
<proteinExistence type="predicted"/>
<sequence length="83" mass="10001">MNEIFIPEKVTEKMKKFIIDFNKYTSVLEDLDDLKDRQAELKLNEQDSNSDELNKESDELFNTLSKDYSRLRKEIKIKFTMFD</sequence>
<dbReference type="AlphaFoldDB" id="A0ABD4XM20"/>
<dbReference type="Proteomes" id="UP001215461">
    <property type="component" value="Unassembled WGS sequence"/>
</dbReference>
<dbReference type="RefSeq" id="WP_277362487.1">
    <property type="nucleotide sequence ID" value="NZ_JAANXN010000013.1"/>
</dbReference>
<keyword evidence="1" id="KW-0175">Coiled coil</keyword>
<name>A0ABD4XM20_WEIPA</name>
<evidence type="ECO:0000313" key="2">
    <source>
        <dbReference type="EMBL" id="MDF8371761.1"/>
    </source>
</evidence>
<evidence type="ECO:0000313" key="3">
    <source>
        <dbReference type="Proteomes" id="UP001215461"/>
    </source>
</evidence>
<gene>
    <name evidence="2" type="ORF">G9403_08940</name>
</gene>
<organism evidence="2 3">
    <name type="scientific">Weissella paramesenteroides</name>
    <name type="common">Leuconostoc paramesenteroides</name>
    <dbReference type="NCBI Taxonomy" id="1249"/>
    <lineage>
        <taxon>Bacteria</taxon>
        <taxon>Bacillati</taxon>
        <taxon>Bacillota</taxon>
        <taxon>Bacilli</taxon>
        <taxon>Lactobacillales</taxon>
        <taxon>Lactobacillaceae</taxon>
        <taxon>Weissella</taxon>
    </lineage>
</organism>
<dbReference type="EMBL" id="JAANXN010000013">
    <property type="protein sequence ID" value="MDF8371761.1"/>
    <property type="molecule type" value="Genomic_DNA"/>
</dbReference>
<feature type="coiled-coil region" evidence="1">
    <location>
        <begin position="24"/>
        <end position="56"/>
    </location>
</feature>